<dbReference type="InterPro" id="IPR002575">
    <property type="entry name" value="Aminoglycoside_PTrfase"/>
</dbReference>
<dbReference type="Gene3D" id="3.30.200.20">
    <property type="entry name" value="Phosphorylase Kinase, domain 1"/>
    <property type="match status" value="1"/>
</dbReference>
<dbReference type="PANTHER" id="PTHR40086:SF1">
    <property type="entry name" value="CELL CYCLE REGULATOR CCRZ"/>
    <property type="match status" value="1"/>
</dbReference>
<proteinExistence type="predicted"/>
<dbReference type="SUPFAM" id="SSF56112">
    <property type="entry name" value="Protein kinase-like (PK-like)"/>
    <property type="match status" value="1"/>
</dbReference>
<dbReference type="InterPro" id="IPR011009">
    <property type="entry name" value="Kinase-like_dom_sf"/>
</dbReference>
<evidence type="ECO:0000313" key="2">
    <source>
        <dbReference type="EMBL" id="TWI33168.1"/>
    </source>
</evidence>
<reference evidence="2 3" key="1">
    <citation type="journal article" date="2015" name="Stand. Genomic Sci.">
        <title>Genomic Encyclopedia of Bacterial and Archaeal Type Strains, Phase III: the genomes of soil and plant-associated and newly described type strains.</title>
        <authorList>
            <person name="Whitman W.B."/>
            <person name="Woyke T."/>
            <person name="Klenk H.P."/>
            <person name="Zhou Y."/>
            <person name="Lilburn T.G."/>
            <person name="Beck B.J."/>
            <person name="De Vos P."/>
            <person name="Vandamme P."/>
            <person name="Eisen J.A."/>
            <person name="Garrity G."/>
            <person name="Hugenholtz P."/>
            <person name="Kyrpides N.C."/>
        </authorList>
    </citation>
    <scope>NUCLEOTIDE SEQUENCE [LARGE SCALE GENOMIC DNA]</scope>
    <source>
        <strain evidence="2 3">CGMCC 1.2546</strain>
    </source>
</reference>
<sequence>MEHTDNTRLQDTLARVPQLRDFPLDQIAIVKVGGLTNRNYKITVGADSYVLRVPGEGTEQYVDRRADEQAGRLTSNLGVNAELIHYEPGTGVQLTRYIDGATMMTPDLFKDLDSCSRAGMVFAKLHRSGATFYQEFNDVRKAQEYLDVLKQMGGRFPEGYDDLQKEALVVRGALLKGAPPLVPSHNDPVPENFINTVDRMYLLDWEFAGNNDPMWDLGDLSVEGYFDERQDRAMLTAYNGGEFSERLYSRMILQKAMVFLLWTLWGALQVANKNPLKPSDIHYPFDDFWEYTIDRFTRCREIMERPDFGTHIDRVRG</sequence>
<dbReference type="InterPro" id="IPR052077">
    <property type="entry name" value="CcrZ_PhaseVar_Mediator"/>
</dbReference>
<dbReference type="OrthoDB" id="179763at2"/>
<accession>A0A562NLX4</accession>
<evidence type="ECO:0000313" key="3">
    <source>
        <dbReference type="Proteomes" id="UP000317122"/>
    </source>
</evidence>
<feature type="domain" description="Aminoglycoside phosphotransferase" evidence="1">
    <location>
        <begin position="33"/>
        <end position="241"/>
    </location>
</feature>
<name>A0A562NLX4_9HYPH</name>
<protein>
    <submittedName>
        <fullName evidence="2">Thiamine kinase-like enzyme</fullName>
    </submittedName>
</protein>
<dbReference type="Gene3D" id="3.90.1200.10">
    <property type="match status" value="1"/>
</dbReference>
<dbReference type="AlphaFoldDB" id="A0A562NLX4"/>
<dbReference type="CDD" id="cd05151">
    <property type="entry name" value="ChoK-like"/>
    <property type="match status" value="1"/>
</dbReference>
<evidence type="ECO:0000259" key="1">
    <source>
        <dbReference type="Pfam" id="PF01636"/>
    </source>
</evidence>
<dbReference type="EMBL" id="VLKT01000026">
    <property type="protein sequence ID" value="TWI33168.1"/>
    <property type="molecule type" value="Genomic_DNA"/>
</dbReference>
<keyword evidence="2" id="KW-0418">Kinase</keyword>
<keyword evidence="3" id="KW-1185">Reference proteome</keyword>
<dbReference type="RefSeq" id="WP_145720231.1">
    <property type="nucleotide sequence ID" value="NZ_BSPF01000004.1"/>
</dbReference>
<dbReference type="PANTHER" id="PTHR40086">
    <property type="entry name" value="PHOSPHOTRANSFERASE YTMP-RELATED"/>
    <property type="match status" value="1"/>
</dbReference>
<gene>
    <name evidence="2" type="ORF">IQ26_04169</name>
</gene>
<dbReference type="GO" id="GO:0016301">
    <property type="term" value="F:kinase activity"/>
    <property type="evidence" value="ECO:0007669"/>
    <property type="project" value="UniProtKB-KW"/>
</dbReference>
<organism evidence="2 3">
    <name type="scientific">Mesorhizobium tianshanense</name>
    <dbReference type="NCBI Taxonomy" id="39844"/>
    <lineage>
        <taxon>Bacteria</taxon>
        <taxon>Pseudomonadati</taxon>
        <taxon>Pseudomonadota</taxon>
        <taxon>Alphaproteobacteria</taxon>
        <taxon>Hyphomicrobiales</taxon>
        <taxon>Phyllobacteriaceae</taxon>
        <taxon>Mesorhizobium</taxon>
    </lineage>
</organism>
<dbReference type="Pfam" id="PF01636">
    <property type="entry name" value="APH"/>
    <property type="match status" value="1"/>
</dbReference>
<keyword evidence="2" id="KW-0808">Transferase</keyword>
<comment type="caution">
    <text evidence="2">The sequence shown here is derived from an EMBL/GenBank/DDBJ whole genome shotgun (WGS) entry which is preliminary data.</text>
</comment>
<dbReference type="Proteomes" id="UP000317122">
    <property type="component" value="Unassembled WGS sequence"/>
</dbReference>